<keyword evidence="3" id="KW-1185">Reference proteome</keyword>
<comment type="caution">
    <text evidence="2">The sequence shown here is derived from an EMBL/GenBank/DDBJ whole genome shotgun (WGS) entry which is preliminary data.</text>
</comment>
<feature type="compositionally biased region" description="Acidic residues" evidence="1">
    <location>
        <begin position="303"/>
        <end position="319"/>
    </location>
</feature>
<evidence type="ECO:0000313" key="2">
    <source>
        <dbReference type="EMBL" id="KAK3401533.1"/>
    </source>
</evidence>
<organism evidence="2 3">
    <name type="scientific">Sordaria brevicollis</name>
    <dbReference type="NCBI Taxonomy" id="83679"/>
    <lineage>
        <taxon>Eukaryota</taxon>
        <taxon>Fungi</taxon>
        <taxon>Dikarya</taxon>
        <taxon>Ascomycota</taxon>
        <taxon>Pezizomycotina</taxon>
        <taxon>Sordariomycetes</taxon>
        <taxon>Sordariomycetidae</taxon>
        <taxon>Sordariales</taxon>
        <taxon>Sordariaceae</taxon>
        <taxon>Sordaria</taxon>
    </lineage>
</organism>
<dbReference type="AlphaFoldDB" id="A0AAE0PK70"/>
<proteinExistence type="predicted"/>
<feature type="region of interest" description="Disordered" evidence="1">
    <location>
        <begin position="242"/>
        <end position="319"/>
    </location>
</feature>
<dbReference type="Proteomes" id="UP001281003">
    <property type="component" value="Unassembled WGS sequence"/>
</dbReference>
<evidence type="ECO:0000256" key="1">
    <source>
        <dbReference type="SAM" id="MobiDB-lite"/>
    </source>
</evidence>
<dbReference type="EMBL" id="JAUTDP010000002">
    <property type="protein sequence ID" value="KAK3401533.1"/>
    <property type="molecule type" value="Genomic_DNA"/>
</dbReference>
<reference evidence="2" key="2">
    <citation type="submission" date="2023-07" db="EMBL/GenBank/DDBJ databases">
        <authorList>
            <consortium name="Lawrence Berkeley National Laboratory"/>
            <person name="Haridas S."/>
            <person name="Hensen N."/>
            <person name="Bonometti L."/>
            <person name="Westerberg I."/>
            <person name="Brannstrom I.O."/>
            <person name="Guillou S."/>
            <person name="Cros-Aarteil S."/>
            <person name="Calhoun S."/>
            <person name="Kuo A."/>
            <person name="Mondo S."/>
            <person name="Pangilinan J."/>
            <person name="Riley R."/>
            <person name="LaButti K."/>
            <person name="Andreopoulos B."/>
            <person name="Lipzen A."/>
            <person name="Chen C."/>
            <person name="Yanf M."/>
            <person name="Daum C."/>
            <person name="Ng V."/>
            <person name="Clum A."/>
            <person name="Steindorff A."/>
            <person name="Ohm R."/>
            <person name="Martin F."/>
            <person name="Silar P."/>
            <person name="Natvig D."/>
            <person name="Lalanne C."/>
            <person name="Gautier V."/>
            <person name="Ament-velasquez S.L."/>
            <person name="Kruys A."/>
            <person name="Hutchinson M.I."/>
            <person name="Powell A.J."/>
            <person name="Barry K."/>
            <person name="Miller A.N."/>
            <person name="Grigoriev I.V."/>
            <person name="Debuchy R."/>
            <person name="Gladieux P."/>
            <person name="Thoren M.H."/>
            <person name="Johannesson H."/>
        </authorList>
    </citation>
    <scope>NUCLEOTIDE SEQUENCE</scope>
    <source>
        <strain evidence="2">FGSC 1904</strain>
    </source>
</reference>
<evidence type="ECO:0000313" key="3">
    <source>
        <dbReference type="Proteomes" id="UP001281003"/>
    </source>
</evidence>
<feature type="compositionally biased region" description="Low complexity" evidence="1">
    <location>
        <begin position="105"/>
        <end position="116"/>
    </location>
</feature>
<name>A0AAE0PK70_SORBR</name>
<feature type="compositionally biased region" description="Polar residues" evidence="1">
    <location>
        <begin position="257"/>
        <end position="277"/>
    </location>
</feature>
<accession>A0AAE0PK70</accession>
<feature type="region of interest" description="Disordered" evidence="1">
    <location>
        <begin position="98"/>
        <end position="133"/>
    </location>
</feature>
<protein>
    <submittedName>
        <fullName evidence="2">Uncharacterized protein</fullName>
    </submittedName>
</protein>
<feature type="compositionally biased region" description="Basic residues" evidence="1">
    <location>
        <begin position="280"/>
        <end position="292"/>
    </location>
</feature>
<gene>
    <name evidence="2" type="ORF">B0T20DRAFT_116723</name>
</gene>
<reference evidence="2" key="1">
    <citation type="journal article" date="2023" name="Mol. Phylogenet. Evol.">
        <title>Genome-scale phylogeny and comparative genomics of the fungal order Sordariales.</title>
        <authorList>
            <person name="Hensen N."/>
            <person name="Bonometti L."/>
            <person name="Westerberg I."/>
            <person name="Brannstrom I.O."/>
            <person name="Guillou S."/>
            <person name="Cros-Aarteil S."/>
            <person name="Calhoun S."/>
            <person name="Haridas S."/>
            <person name="Kuo A."/>
            <person name="Mondo S."/>
            <person name="Pangilinan J."/>
            <person name="Riley R."/>
            <person name="LaButti K."/>
            <person name="Andreopoulos B."/>
            <person name="Lipzen A."/>
            <person name="Chen C."/>
            <person name="Yan M."/>
            <person name="Daum C."/>
            <person name="Ng V."/>
            <person name="Clum A."/>
            <person name="Steindorff A."/>
            <person name="Ohm R.A."/>
            <person name="Martin F."/>
            <person name="Silar P."/>
            <person name="Natvig D.O."/>
            <person name="Lalanne C."/>
            <person name="Gautier V."/>
            <person name="Ament-Velasquez S.L."/>
            <person name="Kruys A."/>
            <person name="Hutchinson M.I."/>
            <person name="Powell A.J."/>
            <person name="Barry K."/>
            <person name="Miller A.N."/>
            <person name="Grigoriev I.V."/>
            <person name="Debuchy R."/>
            <person name="Gladieux P."/>
            <person name="Hiltunen Thoren M."/>
            <person name="Johannesson H."/>
        </authorList>
    </citation>
    <scope>NUCLEOTIDE SEQUENCE</scope>
    <source>
        <strain evidence="2">FGSC 1904</strain>
    </source>
</reference>
<sequence length="319" mass="34851">MCADGWKMNPSHEPGTVDKTITINVIQLPYFNMTDETREPGQPLPGPDVSVTRTRAWLRLRHPESASASEAVIMNNLAVVSDQLSQLLALQTTTSLGGRKRRRTSSVGSAASTATTDGRENRNVDGSDGELSTQQNDAEIINSAINNLSNTGGKWFNTIYDAYKVFTQDTGSFRYRAVSKHTGPVAEAFWKFCLEQFDNEEDGLVPDIEEESVLDDLKRLTNIDAKVRIYVELGKKFHADQKAAAARKSPRSGTAGPDSQHSTAGASQSTRTGDSQQSRTSKRQKTKGKKTGRNVSFGSEIANSEDDGIRDTTSSDEDL</sequence>